<evidence type="ECO:0000259" key="2">
    <source>
        <dbReference type="Pfam" id="PF00144"/>
    </source>
</evidence>
<dbReference type="PANTHER" id="PTHR46825">
    <property type="entry name" value="D-ALANYL-D-ALANINE-CARBOXYPEPTIDASE/ENDOPEPTIDASE AMPH"/>
    <property type="match status" value="1"/>
</dbReference>
<gene>
    <name evidence="4" type="ORF">FBZ93_11350</name>
</gene>
<evidence type="ECO:0000313" key="5">
    <source>
        <dbReference type="Proteomes" id="UP000321304"/>
    </source>
</evidence>
<keyword evidence="1" id="KW-0732">Signal</keyword>
<dbReference type="Proteomes" id="UP000321304">
    <property type="component" value="Unassembled WGS sequence"/>
</dbReference>
<evidence type="ECO:0000313" key="4">
    <source>
        <dbReference type="EMBL" id="TWB91182.1"/>
    </source>
</evidence>
<feature type="signal peptide" evidence="1">
    <location>
        <begin position="1"/>
        <end position="34"/>
    </location>
</feature>
<dbReference type="InterPro" id="IPR012338">
    <property type="entry name" value="Beta-lactam/transpept-like"/>
</dbReference>
<dbReference type="Gene3D" id="3.40.710.10">
    <property type="entry name" value="DD-peptidase/beta-lactamase superfamily"/>
    <property type="match status" value="1"/>
</dbReference>
<dbReference type="InterPro" id="IPR050491">
    <property type="entry name" value="AmpC-like"/>
</dbReference>
<reference evidence="4 5" key="1">
    <citation type="submission" date="2019-06" db="EMBL/GenBank/DDBJ databases">
        <title>Genomic Encyclopedia of Type Strains, Phase IV (KMG-V): Genome sequencing to study the core and pangenomes of soil and plant-associated prokaryotes.</title>
        <authorList>
            <person name="Whitman W."/>
        </authorList>
    </citation>
    <scope>NUCLEOTIDE SEQUENCE [LARGE SCALE GENOMIC DNA]</scope>
    <source>
        <strain evidence="4 5">BR 10355</strain>
    </source>
</reference>
<dbReference type="OrthoDB" id="9808046at2"/>
<dbReference type="SUPFAM" id="SSF56601">
    <property type="entry name" value="beta-lactamase/transpeptidase-like"/>
    <property type="match status" value="1"/>
</dbReference>
<keyword evidence="5" id="KW-1185">Reference proteome</keyword>
<dbReference type="Pfam" id="PF00144">
    <property type="entry name" value="Beta-lactamase"/>
    <property type="match status" value="1"/>
</dbReference>
<dbReference type="RefSeq" id="WP_146990983.1">
    <property type="nucleotide sequence ID" value="NZ_VITY01000013.1"/>
</dbReference>
<feature type="domain" description="Beta-lactamase-related" evidence="2">
    <location>
        <begin position="70"/>
        <end position="393"/>
    </location>
</feature>
<dbReference type="AlphaFoldDB" id="A0A560L786"/>
<feature type="domain" description="Peptidase S12 Pab87-related C-terminal" evidence="3">
    <location>
        <begin position="423"/>
        <end position="497"/>
    </location>
</feature>
<sequence length="509" mass="54517">MQAMTFTLRKLILAAITSAATTAAAMTACRPVLAEEPRRPGDADVMQRIDHVLDGLRTAIVVDGDAPMTLADRMNELHVPGVSIAVIHGGAIEWARGFGSVAIGGPPVVPETLFQAASISKPVTAIAALALAQAGKLDLDADVNASLKSWKIPDYPYSLSRVTVRRLLSHTAGTNVPFYPGYQAGQPAPSLLQILDGAPPANSAPVRVEHEPGKQDRYSGGGYTIVQQLLVDVTGRPFPALLDDVVLKPFGMTHSSFAQPLPADRLTMAATPYRSDGAPVPGGPHVYPELAAAGLWTTPTDLARLLLGVLDSLAGRSNPVLSQSMTAEMLSPVLGSADGLPPGIGRRGLGWLVRGSAPNRQFWHNGVNEGFIDTMVIFENGDGAVVMTNSWGGRILVDEILRSIAAEYGWPDRQAKVGKFIAVSPQALDRLVGTYRFSPEFSIRVTREGNRLFSEATGQERREIFAISDHEFFFKIVDAVLSFDTDDQNAAMQVMLHQEGADYVGKQLP</sequence>
<dbReference type="InterPro" id="IPR021860">
    <property type="entry name" value="Peptidase_S12_Pab87-rel_C"/>
</dbReference>
<accession>A0A560L786</accession>
<dbReference type="PANTHER" id="PTHR46825:SF12">
    <property type="entry name" value="PENICILLIN-BINDING PROTEIN 4"/>
    <property type="match status" value="1"/>
</dbReference>
<dbReference type="InterPro" id="IPR001466">
    <property type="entry name" value="Beta-lactam-related"/>
</dbReference>
<dbReference type="EMBL" id="VITY01000013">
    <property type="protein sequence ID" value="TWB91182.1"/>
    <property type="molecule type" value="Genomic_DNA"/>
</dbReference>
<feature type="chain" id="PRO_5022078952" evidence="1">
    <location>
        <begin position="35"/>
        <end position="509"/>
    </location>
</feature>
<evidence type="ECO:0000259" key="3">
    <source>
        <dbReference type="Pfam" id="PF11954"/>
    </source>
</evidence>
<comment type="caution">
    <text evidence="4">The sequence shown here is derived from an EMBL/GenBank/DDBJ whole genome shotgun (WGS) entry which is preliminary data.</text>
</comment>
<protein>
    <submittedName>
        <fullName evidence="4">CubicO group peptidase (Beta-lactamase class C family)</fullName>
    </submittedName>
</protein>
<name>A0A560L786_9BRAD</name>
<evidence type="ECO:0000256" key="1">
    <source>
        <dbReference type="SAM" id="SignalP"/>
    </source>
</evidence>
<dbReference type="Pfam" id="PF11954">
    <property type="entry name" value="DUF3471"/>
    <property type="match status" value="1"/>
</dbReference>
<organism evidence="4 5">
    <name type="scientific">Bradyrhizobium macuxiense</name>
    <dbReference type="NCBI Taxonomy" id="1755647"/>
    <lineage>
        <taxon>Bacteria</taxon>
        <taxon>Pseudomonadati</taxon>
        <taxon>Pseudomonadota</taxon>
        <taxon>Alphaproteobacteria</taxon>
        <taxon>Hyphomicrobiales</taxon>
        <taxon>Nitrobacteraceae</taxon>
        <taxon>Bradyrhizobium</taxon>
    </lineage>
</organism>
<proteinExistence type="predicted"/>